<dbReference type="AlphaFoldDB" id="A0A8J8CKI0"/>
<dbReference type="Gene3D" id="2.40.128.20">
    <property type="match status" value="2"/>
</dbReference>
<dbReference type="EMBL" id="WVIE01000045">
    <property type="protein sequence ID" value="NDJ19908.1"/>
    <property type="molecule type" value="Genomic_DNA"/>
</dbReference>
<sequence length="288" mass="32450">MKSQWECFLQNVGEWHGSFTGFSVQGKELDTTPSVVHIDRRSDQHVHFSLRRNSPTHRDIEFDMHGTLSRDVLFFENGAFSQGSMQLSPFGAFGAEFGLMDGNRRLRLVQMFENRALQNLTLIREQRAETDAPERPPLTIDDVVGEWQGEALTLYPDWRSPDSYPTTLTIGRDGDRVKQELRFGQGEAECRLASNARIISLENGNATNSAALFFDQGAMPIQILLLPDGASCNCPVQIKPGQPFVLELGWLLQADLRQRIIRSYDHTGEWTSLTLVTEHKTVNGSDRG</sequence>
<accession>A0A8J8CKI0</accession>
<dbReference type="GO" id="GO:0000918">
    <property type="term" value="P:division septum site selection"/>
    <property type="evidence" value="ECO:0007669"/>
    <property type="project" value="TreeGrafter"/>
</dbReference>
<dbReference type="Pfam" id="PF12204">
    <property type="entry name" value="DUF3598_N"/>
    <property type="match status" value="1"/>
</dbReference>
<keyword evidence="4" id="KW-1185">Reference proteome</keyword>
<name>A0A8J8CKI0_9CYAN</name>
<feature type="domain" description="DUF3598" evidence="1">
    <location>
        <begin position="1"/>
        <end position="129"/>
    </location>
</feature>
<evidence type="ECO:0000313" key="4">
    <source>
        <dbReference type="Proteomes" id="UP000646053"/>
    </source>
</evidence>
<evidence type="ECO:0000259" key="1">
    <source>
        <dbReference type="Pfam" id="PF12204"/>
    </source>
</evidence>
<organism evidence="3 4">
    <name type="scientific">Myxacorys almedinensis A</name>
    <dbReference type="NCBI Taxonomy" id="2690445"/>
    <lineage>
        <taxon>Bacteria</taxon>
        <taxon>Bacillati</taxon>
        <taxon>Cyanobacteriota</taxon>
        <taxon>Cyanophyceae</taxon>
        <taxon>Leptolyngbyales</taxon>
        <taxon>Leptolyngbyaceae</taxon>
        <taxon>Myxacorys</taxon>
        <taxon>Myxacorys almedinensis</taxon>
    </lineage>
</organism>
<evidence type="ECO:0000313" key="3">
    <source>
        <dbReference type="EMBL" id="NDJ19908.1"/>
    </source>
</evidence>
<dbReference type="InterPro" id="IPR022017">
    <property type="entry name" value="BFA1-like_DUF3598"/>
</dbReference>
<comment type="caution">
    <text evidence="3">The sequence shown here is derived from an EMBL/GenBank/DDBJ whole genome shotgun (WGS) entry which is preliminary data.</text>
</comment>
<reference evidence="3" key="1">
    <citation type="submission" date="2019-12" db="EMBL/GenBank/DDBJ databases">
        <title>High-Quality draft genome sequences of three cyanobacteria isolated from the limestone walls of the Old Cathedral of Coimbra.</title>
        <authorList>
            <person name="Tiago I."/>
            <person name="Soares F."/>
            <person name="Portugal A."/>
        </authorList>
    </citation>
    <scope>NUCLEOTIDE SEQUENCE</scope>
    <source>
        <strain evidence="3">A</strain>
    </source>
</reference>
<dbReference type="RefSeq" id="WP_162425430.1">
    <property type="nucleotide sequence ID" value="NZ_WVIE01000045.1"/>
</dbReference>
<dbReference type="GO" id="GO:0005886">
    <property type="term" value="C:plasma membrane"/>
    <property type="evidence" value="ECO:0007669"/>
    <property type="project" value="TreeGrafter"/>
</dbReference>
<proteinExistence type="predicted"/>
<dbReference type="SUPFAM" id="SSF50814">
    <property type="entry name" value="Lipocalins"/>
    <property type="match status" value="2"/>
</dbReference>
<dbReference type="InterPro" id="IPR048378">
    <property type="entry name" value="BFA1-like_C"/>
</dbReference>
<protein>
    <submittedName>
        <fullName evidence="3">DUF3598 family protein</fullName>
    </submittedName>
</protein>
<dbReference type="Proteomes" id="UP000646053">
    <property type="component" value="Unassembled WGS sequence"/>
</dbReference>
<dbReference type="PANTHER" id="PTHR33404">
    <property type="entry name" value="CELL DIVISION TOPOLOGICAL SPECIFICITY FACTOR HOMOLOG, CHLOROPLASTIC"/>
    <property type="match status" value="1"/>
</dbReference>
<feature type="domain" description="Biogenesis factor required for ATP synthase 1-like C-terminal" evidence="2">
    <location>
        <begin position="134"/>
        <end position="280"/>
    </location>
</feature>
<dbReference type="InterPro" id="IPR012674">
    <property type="entry name" value="Calycin"/>
</dbReference>
<evidence type="ECO:0000259" key="2">
    <source>
        <dbReference type="Pfam" id="PF21053"/>
    </source>
</evidence>
<dbReference type="Pfam" id="PF21053">
    <property type="entry name" value="BFA1_C"/>
    <property type="match status" value="1"/>
</dbReference>
<gene>
    <name evidence="3" type="ORF">GS601_21930</name>
</gene>
<dbReference type="PANTHER" id="PTHR33404:SF1">
    <property type="entry name" value="SLL0497 PROTEIN"/>
    <property type="match status" value="1"/>
</dbReference>